<comment type="caution">
    <text evidence="2">The sequence shown here is derived from an EMBL/GenBank/DDBJ whole genome shotgun (WGS) entry which is preliminary data.</text>
</comment>
<gene>
    <name evidence="2" type="ORF">HNP82_000677</name>
</gene>
<evidence type="ECO:0008006" key="4">
    <source>
        <dbReference type="Google" id="ProtNLM"/>
    </source>
</evidence>
<dbReference type="Pfam" id="PF06898">
    <property type="entry name" value="YqfD"/>
    <property type="match status" value="1"/>
</dbReference>
<sequence>MSRFKNFLSGTLECSIKGQSPERFFNLCKSRRIELEHIREEKQQILFSLTLDNYKRLRPIARKCHIVPHIAVRRGLPFILHKNRRHKFFFAGMAAAAVIIFILSRFIWNIEIDGNLSHTDTSIILFLREKGICTGRLKKNIDLDSLEEDLRLAYDDISWVSARIEGTVLKIQLEEGLVLTPPEDDENIPGNIVAVQSGKVSAIVTRTGTAQVQVGDEVQAGDILILGAVDIYNDDDTIKTTHYVHGDGDVYVEATYHCSDYYPGFYMEKNYMGSSVCVPGLELFGKLFTFGNFSFDEESNMENGSKLEVTSTVTKYRLTPNFYLPVRLYMTKIRPYETVPVKYTREAMEALGEEAIEQLLQNFEEADATVLDHNLSTVISDTGYSVTGDVEMIVPGGEFRPFLDVGARD</sequence>
<protein>
    <recommendedName>
        <fullName evidence="4">Sporulation protein YqfD</fullName>
    </recommendedName>
</protein>
<keyword evidence="1" id="KW-1133">Transmembrane helix</keyword>
<dbReference type="EMBL" id="JACHFW010000002">
    <property type="protein sequence ID" value="MBB5263579.1"/>
    <property type="molecule type" value="Genomic_DNA"/>
</dbReference>
<dbReference type="Proteomes" id="UP000543642">
    <property type="component" value="Unassembled WGS sequence"/>
</dbReference>
<dbReference type="AlphaFoldDB" id="A0A7W8H7Y6"/>
<dbReference type="InterPro" id="IPR010690">
    <property type="entry name" value="YqfD"/>
</dbReference>
<name>A0A7W8H7Y6_9FIRM</name>
<feature type="transmembrane region" description="Helical" evidence="1">
    <location>
        <begin position="88"/>
        <end position="108"/>
    </location>
</feature>
<dbReference type="RefSeq" id="WP_183771494.1">
    <property type="nucleotide sequence ID" value="NZ_JACHFW010000002.1"/>
</dbReference>
<keyword evidence="1" id="KW-0472">Membrane</keyword>
<organism evidence="2 3">
    <name type="scientific">Catenibacillus scindens</name>
    <dbReference type="NCBI Taxonomy" id="673271"/>
    <lineage>
        <taxon>Bacteria</taxon>
        <taxon>Bacillati</taxon>
        <taxon>Bacillota</taxon>
        <taxon>Clostridia</taxon>
        <taxon>Lachnospirales</taxon>
        <taxon>Lachnospiraceae</taxon>
        <taxon>Catenibacillus</taxon>
    </lineage>
</organism>
<keyword evidence="3" id="KW-1185">Reference proteome</keyword>
<accession>A0A7W8H7Y6</accession>
<evidence type="ECO:0000256" key="1">
    <source>
        <dbReference type="SAM" id="Phobius"/>
    </source>
</evidence>
<proteinExistence type="predicted"/>
<evidence type="ECO:0000313" key="3">
    <source>
        <dbReference type="Proteomes" id="UP000543642"/>
    </source>
</evidence>
<evidence type="ECO:0000313" key="2">
    <source>
        <dbReference type="EMBL" id="MBB5263579.1"/>
    </source>
</evidence>
<reference evidence="2 3" key="1">
    <citation type="submission" date="2020-08" db="EMBL/GenBank/DDBJ databases">
        <title>Genomic Encyclopedia of Type Strains, Phase IV (KMG-IV): sequencing the most valuable type-strain genomes for metagenomic binning, comparative biology and taxonomic classification.</title>
        <authorList>
            <person name="Goeker M."/>
        </authorList>
    </citation>
    <scope>NUCLEOTIDE SEQUENCE [LARGE SCALE GENOMIC DNA]</scope>
    <source>
        <strain evidence="2 3">DSM 106146</strain>
    </source>
</reference>
<keyword evidence="1" id="KW-0812">Transmembrane</keyword>